<protein>
    <submittedName>
        <fullName evidence="3">UDP-glucose 4-epimerase</fullName>
    </submittedName>
</protein>
<evidence type="ECO:0000256" key="1">
    <source>
        <dbReference type="SAM" id="MobiDB-lite"/>
    </source>
</evidence>
<comment type="caution">
    <text evidence="3">The sequence shown here is derived from an EMBL/GenBank/DDBJ whole genome shotgun (WGS) entry which is preliminary data.</text>
</comment>
<evidence type="ECO:0000313" key="3">
    <source>
        <dbReference type="EMBL" id="GAD54512.1"/>
    </source>
</evidence>
<organism evidence="3 4">
    <name type="scientific">Limimaricola cinnabarinus LL-001</name>
    <dbReference type="NCBI Taxonomy" id="1337093"/>
    <lineage>
        <taxon>Bacteria</taxon>
        <taxon>Pseudomonadati</taxon>
        <taxon>Pseudomonadota</taxon>
        <taxon>Alphaproteobacteria</taxon>
        <taxon>Rhodobacterales</taxon>
        <taxon>Paracoccaceae</taxon>
        <taxon>Limimaricola</taxon>
    </lineage>
</organism>
<dbReference type="InterPro" id="IPR001509">
    <property type="entry name" value="Epimerase_deHydtase"/>
</dbReference>
<feature type="domain" description="NAD-dependent epimerase/dehydratase" evidence="2">
    <location>
        <begin position="34"/>
        <end position="179"/>
    </location>
</feature>
<gene>
    <name evidence="3" type="ORF">MBELCI_0564</name>
</gene>
<dbReference type="RefSeq" id="WP_021692620.1">
    <property type="nucleotide sequence ID" value="NZ_BATB01000004.1"/>
</dbReference>
<dbReference type="Gene3D" id="3.40.50.720">
    <property type="entry name" value="NAD(P)-binding Rossmann-like Domain"/>
    <property type="match status" value="1"/>
</dbReference>
<proteinExistence type="predicted"/>
<name>U2Z0A8_9RHOB</name>
<sequence>MARLAARGNRLARRLRRAGPRAFSHLPGRYRGGEGDDPEGFLARNRDGSLRLFKEAHAAGPGRVVFLSSRAVYGGYPPGTDLDEHLPPRPDTLYGEMKWAVEQGLSTLAGPGFATASLRATGIYGTGPDHKWRGLFDEFFSGRPIAPRVATELHGDDLSAAVALLLEVPKAALEPRSFNASDITLDRRDLLERVARITGREGALPERLMRGASAPCAVTGCGPWAGGRAASRRSTPRCAGCSSGRPGRSAG</sequence>
<dbReference type="eggNOG" id="COG0451">
    <property type="taxonomic scope" value="Bacteria"/>
</dbReference>
<keyword evidence="4" id="KW-1185">Reference proteome</keyword>
<dbReference type="AlphaFoldDB" id="U2Z0A8"/>
<dbReference type="Pfam" id="PF01370">
    <property type="entry name" value="Epimerase"/>
    <property type="match status" value="1"/>
</dbReference>
<dbReference type="EMBL" id="BATB01000004">
    <property type="protein sequence ID" value="GAD54512.1"/>
    <property type="molecule type" value="Genomic_DNA"/>
</dbReference>
<reference evidence="3" key="1">
    <citation type="journal article" date="2013" name="Genome Announc.">
        <title>Draft Genome Sequence of Loktanella cinnabarina LL-001T, Isolated from Deep-Sea Floor Sediment.</title>
        <authorList>
            <person name="Nishi S."/>
            <person name="Tsubouchi T."/>
            <person name="Takaki Y."/>
            <person name="Koyanagi R."/>
            <person name="Satoh N."/>
            <person name="Maruyama T."/>
            <person name="Hatada Y."/>
        </authorList>
    </citation>
    <scope>NUCLEOTIDE SEQUENCE [LARGE SCALE GENOMIC DNA]</scope>
    <source>
        <strain evidence="3">LL-001</strain>
    </source>
</reference>
<dbReference type="STRING" id="1337093.MBELCI_0564"/>
<dbReference type="CDD" id="cd08946">
    <property type="entry name" value="SDR_e"/>
    <property type="match status" value="1"/>
</dbReference>
<accession>U2Z0A8</accession>
<dbReference type="InterPro" id="IPR036291">
    <property type="entry name" value="NAD(P)-bd_dom_sf"/>
</dbReference>
<evidence type="ECO:0000313" key="4">
    <source>
        <dbReference type="Proteomes" id="UP000016566"/>
    </source>
</evidence>
<evidence type="ECO:0000259" key="2">
    <source>
        <dbReference type="Pfam" id="PF01370"/>
    </source>
</evidence>
<dbReference type="Proteomes" id="UP000016566">
    <property type="component" value="Unassembled WGS sequence"/>
</dbReference>
<dbReference type="SUPFAM" id="SSF51735">
    <property type="entry name" value="NAD(P)-binding Rossmann-fold domains"/>
    <property type="match status" value="1"/>
</dbReference>
<feature type="region of interest" description="Disordered" evidence="1">
    <location>
        <begin position="226"/>
        <end position="251"/>
    </location>
</feature>